<dbReference type="NCBIfam" id="TIGR00350">
    <property type="entry name" value="lytR_cpsA_psr"/>
    <property type="match status" value="1"/>
</dbReference>
<comment type="similarity">
    <text evidence="1">Belongs to the LytR/CpsA/Psr (LCP) family.</text>
</comment>
<dbReference type="Pfam" id="PF03816">
    <property type="entry name" value="LytR_cpsA_psr"/>
    <property type="match status" value="1"/>
</dbReference>
<accession>E4KP32</accession>
<dbReference type="STRING" id="908337.HMPREF9257_1316"/>
<name>E4KP32_9LACT</name>
<dbReference type="RefSeq" id="WP_006418405.1">
    <property type="nucleotide sequence ID" value="NZ_AENN01000015.1"/>
</dbReference>
<dbReference type="OrthoDB" id="27330at2"/>
<dbReference type="eggNOG" id="COG1316">
    <property type="taxonomic scope" value="Bacteria"/>
</dbReference>
<dbReference type="AlphaFoldDB" id="E4KP32"/>
<feature type="domain" description="Cell envelope-related transcriptional attenuator" evidence="2">
    <location>
        <begin position="88"/>
        <end position="230"/>
    </location>
</feature>
<evidence type="ECO:0000313" key="3">
    <source>
        <dbReference type="EMBL" id="EFR31202.1"/>
    </source>
</evidence>
<evidence type="ECO:0000259" key="2">
    <source>
        <dbReference type="Pfam" id="PF03816"/>
    </source>
</evidence>
<dbReference type="PANTHER" id="PTHR33392:SF6">
    <property type="entry name" value="POLYISOPRENYL-TEICHOIC ACID--PEPTIDOGLYCAN TEICHOIC ACID TRANSFERASE TAGU"/>
    <property type="match status" value="1"/>
</dbReference>
<proteinExistence type="inferred from homology"/>
<keyword evidence="4" id="KW-1185">Reference proteome</keyword>
<dbReference type="InterPro" id="IPR004474">
    <property type="entry name" value="LytR_CpsA_psr"/>
</dbReference>
<sequence length="312" mass="34532">MKSRSERHHKRHKWPWTIAFLILIAVLGVYSLVNSQLLANPVPTQTMAAVKNEPPRVTLSDKDKGLVPFSILLLGVDTGDLGRTEQGRSDTMLLATINPETKITNLTSLPRDTYVQIPGQEGMDKLNHAYAYGGEDLASRTVKDLLDIPIDFFITVNMEGLEEVVDAVGGIDITPTSTFDQDGYSFVEGQAIHLDGQGALAFARNRDDTGGDYGRQGNQRIVIMAILQSALEIKNPIKYLGLMKSLKNNIQTNLSIKQLMYLNDHYRPAISQVNEYQLSGQGQTIDGVSYEVLDENTLAETQVRLKTELGLD</sequence>
<dbReference type="Gene3D" id="3.40.630.190">
    <property type="entry name" value="LCP protein"/>
    <property type="match status" value="1"/>
</dbReference>
<dbReference type="InterPro" id="IPR050922">
    <property type="entry name" value="LytR/CpsA/Psr_CW_biosynth"/>
</dbReference>
<evidence type="ECO:0000313" key="4">
    <source>
        <dbReference type="Proteomes" id="UP000005990"/>
    </source>
</evidence>
<dbReference type="Proteomes" id="UP000005990">
    <property type="component" value="Unassembled WGS sequence"/>
</dbReference>
<dbReference type="EMBL" id="AENN01000015">
    <property type="protein sequence ID" value="EFR31202.1"/>
    <property type="molecule type" value="Genomic_DNA"/>
</dbReference>
<reference evidence="3 4" key="1">
    <citation type="submission" date="2010-10" db="EMBL/GenBank/DDBJ databases">
        <authorList>
            <person name="Durkin A.S."/>
            <person name="Madupu R."/>
            <person name="Torralba M."/>
            <person name="Gillis M."/>
            <person name="Methe B."/>
            <person name="Sutton G."/>
            <person name="Nelson K.E."/>
        </authorList>
    </citation>
    <scope>NUCLEOTIDE SEQUENCE [LARGE SCALE GENOMIC DNA]</scope>
    <source>
        <strain evidence="3 4">ACS-139-V-Col8</strain>
    </source>
</reference>
<gene>
    <name evidence="3" type="ORF">HMPREF9257_1316</name>
</gene>
<evidence type="ECO:0000256" key="1">
    <source>
        <dbReference type="ARBA" id="ARBA00006068"/>
    </source>
</evidence>
<organism evidence="3 4">
    <name type="scientific">Eremococcus coleocola ACS-139-V-Col8</name>
    <dbReference type="NCBI Taxonomy" id="908337"/>
    <lineage>
        <taxon>Bacteria</taxon>
        <taxon>Bacillati</taxon>
        <taxon>Bacillota</taxon>
        <taxon>Bacilli</taxon>
        <taxon>Lactobacillales</taxon>
        <taxon>Aerococcaceae</taxon>
        <taxon>Eremococcus</taxon>
    </lineage>
</organism>
<dbReference type="PANTHER" id="PTHR33392">
    <property type="entry name" value="POLYISOPRENYL-TEICHOIC ACID--PEPTIDOGLYCAN TEICHOIC ACID TRANSFERASE TAGU"/>
    <property type="match status" value="1"/>
</dbReference>
<comment type="caution">
    <text evidence="3">The sequence shown here is derived from an EMBL/GenBank/DDBJ whole genome shotgun (WGS) entry which is preliminary data.</text>
</comment>
<protein>
    <submittedName>
        <fullName evidence="3">Cell envelope-like function transcriptional attenuator common domain protein</fullName>
    </submittedName>
</protein>